<dbReference type="KEGG" id="mfo:Metfor_1159"/>
<dbReference type="STRING" id="593750.Metfor_1159"/>
<comment type="subcellular location">
    <subcellularLocation>
        <location evidence="2">Cytoplasm</location>
    </subcellularLocation>
</comment>
<evidence type="ECO:0000256" key="2">
    <source>
        <dbReference type="HAMAP-Rule" id="MF_00755"/>
    </source>
</evidence>
<dbReference type="InParanoid" id="L0HDY6"/>
<dbReference type="GO" id="GO:0001682">
    <property type="term" value="P:tRNA 5'-leader removal"/>
    <property type="evidence" value="ECO:0007669"/>
    <property type="project" value="UniProtKB-UniRule"/>
</dbReference>
<comment type="subunit">
    <text evidence="2">Consists of a catalytic RNA component and at least 4-5 protein subunits.</text>
</comment>
<sequence>MAVRPPTLRDKRRYLLVRVDPSGTPVDQKELYYAVSDAVSSLWGDAVAGVIVQAVVCAEGDYVVIRCRRGTERELAIALSTVTRLRDMKIALRIISASGTIESLRDRMKPLSPSSSTDSPTEYRFGGREYVAVHCDGQKVDVIEKGFKNTSRLFLTTEDTETE</sequence>
<reference evidence="3 4" key="2">
    <citation type="journal article" date="2014" name="Genome Announc.">
        <title>Complete Genome Sequence of Methanoregula formicica SMSPT, a Mesophilic Hydrogenotrophic Methanogen Isolated from a Methanogenic Upflow Anaerobic Sludge Blanket Reactor.</title>
        <authorList>
            <person name="Yamamoto K."/>
            <person name="Tamaki H."/>
            <person name="Cadillo-Quiroz H."/>
            <person name="Imachi H."/>
            <person name="Kyrpides N."/>
            <person name="Woyke T."/>
            <person name="Goodwin L."/>
            <person name="Zinder S.H."/>
            <person name="Kamagata Y."/>
            <person name="Liu W.T."/>
        </authorList>
    </citation>
    <scope>NUCLEOTIDE SEQUENCE [LARGE SCALE GENOMIC DNA]</scope>
    <source>
        <strain evidence="4">DSM 22288 / NBRC 105244 / SMSP</strain>
    </source>
</reference>
<gene>
    <name evidence="2" type="primary">rnp2</name>
    <name evidence="3" type="ordered locus">Metfor_1159</name>
</gene>
<dbReference type="RefSeq" id="WP_015285169.1">
    <property type="nucleotide sequence ID" value="NC_019943.1"/>
</dbReference>
<evidence type="ECO:0000256" key="1">
    <source>
        <dbReference type="ARBA" id="ARBA00022694"/>
    </source>
</evidence>
<evidence type="ECO:0000313" key="3">
    <source>
        <dbReference type="EMBL" id="AGB02205.1"/>
    </source>
</evidence>
<comment type="function">
    <text evidence="2">Part of ribonuclease P, a protein complex that generates mature tRNA molecules by cleaving their 5'-ends.</text>
</comment>
<dbReference type="EMBL" id="CP003167">
    <property type="protein sequence ID" value="AGB02205.1"/>
    <property type="molecule type" value="Genomic_DNA"/>
</dbReference>
<dbReference type="Gene3D" id="3.30.70.3250">
    <property type="entry name" value="Ribonuclease P, Pop5 subunit"/>
    <property type="match status" value="1"/>
</dbReference>
<dbReference type="HAMAP" id="MF_00755">
    <property type="entry name" value="RNase_P_2"/>
    <property type="match status" value="1"/>
</dbReference>
<keyword evidence="4" id="KW-1185">Reference proteome</keyword>
<keyword evidence="1 2" id="KW-0819">tRNA processing</keyword>
<dbReference type="EC" id="3.1.26.5" evidence="2"/>
<dbReference type="eggNOG" id="arCOG01365">
    <property type="taxonomic scope" value="Archaea"/>
</dbReference>
<keyword evidence="2" id="KW-0963">Cytoplasm</keyword>
<dbReference type="GO" id="GO:0004526">
    <property type="term" value="F:ribonuclease P activity"/>
    <property type="evidence" value="ECO:0007669"/>
    <property type="project" value="UniProtKB-UniRule"/>
</dbReference>
<dbReference type="PANTHER" id="PTHR48414:SF1">
    <property type="entry name" value="POP5 HOMOLOG, RIBONUCLEASE P_MRP SUBUNIT"/>
    <property type="match status" value="1"/>
</dbReference>
<dbReference type="GeneID" id="14310472"/>
<dbReference type="HOGENOM" id="CLU_137733_1_0_2"/>
<dbReference type="InterPro" id="IPR002759">
    <property type="entry name" value="Pop5/Rpp14/Rnp2-like"/>
</dbReference>
<dbReference type="OrthoDB" id="19261at2157"/>
<dbReference type="Proteomes" id="UP000010824">
    <property type="component" value="Chromosome"/>
</dbReference>
<comment type="similarity">
    <text evidence="2">Belongs to the eukaryotic/archaeal RNase P protein component 2 family.</text>
</comment>
<dbReference type="InterPro" id="IPR038085">
    <property type="entry name" value="Rnp2-like_sf"/>
</dbReference>
<dbReference type="GO" id="GO:0005737">
    <property type="term" value="C:cytoplasm"/>
    <property type="evidence" value="ECO:0007669"/>
    <property type="project" value="UniProtKB-SubCell"/>
</dbReference>
<proteinExistence type="inferred from homology"/>
<dbReference type="AlphaFoldDB" id="L0HDY6"/>
<keyword evidence="2" id="KW-0378">Hydrolase</keyword>
<comment type="catalytic activity">
    <reaction evidence="2">
        <text>Endonucleolytic cleavage of RNA, removing 5'-extranucleotides from tRNA precursor.</text>
        <dbReference type="EC" id="3.1.26.5"/>
    </reaction>
</comment>
<reference evidence="4" key="1">
    <citation type="submission" date="2011-12" db="EMBL/GenBank/DDBJ databases">
        <title>Complete sequence of Methanoregula formicicum SMSP.</title>
        <authorList>
            <person name="Lucas S."/>
            <person name="Han J."/>
            <person name="Lapidus A."/>
            <person name="Cheng J.-F."/>
            <person name="Goodwin L."/>
            <person name="Pitluck S."/>
            <person name="Peters L."/>
            <person name="Ovchinnikova G."/>
            <person name="Teshima H."/>
            <person name="Detter J.C."/>
            <person name="Han C."/>
            <person name="Tapia R."/>
            <person name="Land M."/>
            <person name="Hauser L."/>
            <person name="Kyrpides N."/>
            <person name="Ivanova N."/>
            <person name="Pagani I."/>
            <person name="Imachi H."/>
            <person name="Tamaki H."/>
            <person name="Sekiguchi Y."/>
            <person name="Kamagata Y."/>
            <person name="Cadillo-Quiroz H."/>
            <person name="Zinder S."/>
            <person name="Liu W.-T."/>
            <person name="Woyke T."/>
        </authorList>
    </citation>
    <scope>NUCLEOTIDE SEQUENCE [LARGE SCALE GENOMIC DNA]</scope>
    <source>
        <strain evidence="4">DSM 22288 / NBRC 105244 / SMSP</strain>
    </source>
</reference>
<accession>L0HDY6</accession>
<dbReference type="GO" id="GO:0030677">
    <property type="term" value="C:ribonuclease P complex"/>
    <property type="evidence" value="ECO:0007669"/>
    <property type="project" value="UniProtKB-UniRule"/>
</dbReference>
<evidence type="ECO:0000313" key="4">
    <source>
        <dbReference type="Proteomes" id="UP000010824"/>
    </source>
</evidence>
<name>L0HDY6_METFS</name>
<keyword evidence="2" id="KW-0255">Endonuclease</keyword>
<protein>
    <recommendedName>
        <fullName evidence="2">Ribonuclease P protein component 2</fullName>
        <shortName evidence="2">RNase P component 2</shortName>
        <ecNumber evidence="2">3.1.26.5</ecNumber>
    </recommendedName>
    <alternativeName>
        <fullName evidence="2">Pop5</fullName>
    </alternativeName>
</protein>
<dbReference type="SUPFAM" id="SSF160350">
    <property type="entry name" value="Rnp2-like"/>
    <property type="match status" value="1"/>
</dbReference>
<keyword evidence="2" id="KW-0540">Nuclease</keyword>
<organism evidence="3 4">
    <name type="scientific">Methanoregula formicica (strain DSM 22288 / NBRC 105244 / SMSP)</name>
    <dbReference type="NCBI Taxonomy" id="593750"/>
    <lineage>
        <taxon>Archaea</taxon>
        <taxon>Methanobacteriati</taxon>
        <taxon>Methanobacteriota</taxon>
        <taxon>Stenosarchaea group</taxon>
        <taxon>Methanomicrobia</taxon>
        <taxon>Methanomicrobiales</taxon>
        <taxon>Methanoregulaceae</taxon>
        <taxon>Methanoregula</taxon>
    </lineage>
</organism>
<dbReference type="PANTHER" id="PTHR48414">
    <property type="entry name" value="POP5 HOMOLOG, RIBONUCLEASE P_MRP SUBUNIT"/>
    <property type="match status" value="1"/>
</dbReference>
<dbReference type="Pfam" id="PF01900">
    <property type="entry name" value="RNase_P_Rpp14"/>
    <property type="match status" value="1"/>
</dbReference>